<dbReference type="PANTHER" id="PTHR34388">
    <property type="entry name" value="DNA POLYMERASE III SUBUNIT DELTA"/>
    <property type="match status" value="1"/>
</dbReference>
<feature type="domain" description="DNA polymerase III delta N-terminal" evidence="10">
    <location>
        <begin position="21"/>
        <end position="134"/>
    </location>
</feature>
<evidence type="ECO:0000313" key="13">
    <source>
        <dbReference type="Proteomes" id="UP000054422"/>
    </source>
</evidence>
<dbReference type="Proteomes" id="UP000054422">
    <property type="component" value="Unassembled WGS sequence"/>
</dbReference>
<dbReference type="GO" id="GO:0003677">
    <property type="term" value="F:DNA binding"/>
    <property type="evidence" value="ECO:0007669"/>
    <property type="project" value="InterPro"/>
</dbReference>
<dbReference type="Pfam" id="PF21694">
    <property type="entry name" value="DNA_pol3_delta_C"/>
    <property type="match status" value="1"/>
</dbReference>
<keyword evidence="5" id="KW-0235">DNA replication</keyword>
<evidence type="ECO:0000256" key="6">
    <source>
        <dbReference type="ARBA" id="ARBA00022932"/>
    </source>
</evidence>
<protein>
    <recommendedName>
        <fullName evidence="2 9">DNA polymerase III subunit delta</fullName>
        <ecNumber evidence="1 9">2.7.7.7</ecNumber>
    </recommendedName>
</protein>
<evidence type="ECO:0000256" key="2">
    <source>
        <dbReference type="ARBA" id="ARBA00017703"/>
    </source>
</evidence>
<keyword evidence="13" id="KW-1185">Reference proteome</keyword>
<dbReference type="InterPro" id="IPR027417">
    <property type="entry name" value="P-loop_NTPase"/>
</dbReference>
<dbReference type="GO" id="GO:0003887">
    <property type="term" value="F:DNA-directed DNA polymerase activity"/>
    <property type="evidence" value="ECO:0007669"/>
    <property type="project" value="UniProtKB-UniRule"/>
</dbReference>
<dbReference type="InterPro" id="IPR048466">
    <property type="entry name" value="DNA_pol3_delta-like_C"/>
</dbReference>
<evidence type="ECO:0000256" key="3">
    <source>
        <dbReference type="ARBA" id="ARBA00022679"/>
    </source>
</evidence>
<dbReference type="InterPro" id="IPR010372">
    <property type="entry name" value="DNA_pol3_delta_N"/>
</dbReference>
<gene>
    <name evidence="12" type="ORF">EP47_05705</name>
</gene>
<evidence type="ECO:0000256" key="1">
    <source>
        <dbReference type="ARBA" id="ARBA00012417"/>
    </source>
</evidence>
<dbReference type="PANTHER" id="PTHR34388:SF1">
    <property type="entry name" value="DNA POLYMERASE III SUBUNIT DELTA"/>
    <property type="match status" value="1"/>
</dbReference>
<dbReference type="GO" id="GO:0009360">
    <property type="term" value="C:DNA polymerase III complex"/>
    <property type="evidence" value="ECO:0007669"/>
    <property type="project" value="UniProtKB-UniRule"/>
</dbReference>
<comment type="catalytic activity">
    <reaction evidence="8">
        <text>DNA(n) + a 2'-deoxyribonucleoside 5'-triphosphate = DNA(n+1) + diphosphate</text>
        <dbReference type="Rhea" id="RHEA:22508"/>
        <dbReference type="Rhea" id="RHEA-COMP:17339"/>
        <dbReference type="Rhea" id="RHEA-COMP:17340"/>
        <dbReference type="ChEBI" id="CHEBI:33019"/>
        <dbReference type="ChEBI" id="CHEBI:61560"/>
        <dbReference type="ChEBI" id="CHEBI:173112"/>
        <dbReference type="EC" id="2.7.7.7"/>
    </reaction>
</comment>
<evidence type="ECO:0000256" key="7">
    <source>
        <dbReference type="ARBA" id="ARBA00034754"/>
    </source>
</evidence>
<evidence type="ECO:0000256" key="5">
    <source>
        <dbReference type="ARBA" id="ARBA00022705"/>
    </source>
</evidence>
<dbReference type="InterPro" id="IPR008921">
    <property type="entry name" value="DNA_pol3_clamp-load_cplx_C"/>
</dbReference>
<dbReference type="OrthoDB" id="9770982at2"/>
<dbReference type="GO" id="GO:0006261">
    <property type="term" value="P:DNA-templated DNA replication"/>
    <property type="evidence" value="ECO:0007669"/>
    <property type="project" value="TreeGrafter"/>
</dbReference>
<keyword evidence="4" id="KW-0548">Nucleotidyltransferase</keyword>
<organism evidence="12 13">
    <name type="scientific">Legionella norrlandica</name>
    <dbReference type="NCBI Taxonomy" id="1498499"/>
    <lineage>
        <taxon>Bacteria</taxon>
        <taxon>Pseudomonadati</taxon>
        <taxon>Pseudomonadota</taxon>
        <taxon>Gammaproteobacteria</taxon>
        <taxon>Legionellales</taxon>
        <taxon>Legionellaceae</taxon>
        <taxon>Legionella</taxon>
    </lineage>
</organism>
<dbReference type="NCBIfam" id="TIGR01128">
    <property type="entry name" value="holA"/>
    <property type="match status" value="1"/>
</dbReference>
<dbReference type="AlphaFoldDB" id="A0A0A2T7U4"/>
<keyword evidence="6" id="KW-0239">DNA-directed DNA polymerase</keyword>
<evidence type="ECO:0000256" key="8">
    <source>
        <dbReference type="ARBA" id="ARBA00049244"/>
    </source>
</evidence>
<dbReference type="Pfam" id="PF06144">
    <property type="entry name" value="DNA_pol3_delta"/>
    <property type="match status" value="1"/>
</dbReference>
<dbReference type="RefSeq" id="WP_035888763.1">
    <property type="nucleotide sequence ID" value="NZ_JNCF01000016.1"/>
</dbReference>
<dbReference type="EC" id="2.7.7.7" evidence="1 9"/>
<comment type="caution">
    <text evidence="12">The sequence shown here is derived from an EMBL/GenBank/DDBJ whole genome shotgun (WGS) entry which is preliminary data.</text>
</comment>
<accession>A0A0A2T7U4</accession>
<dbReference type="SUPFAM" id="SSF52540">
    <property type="entry name" value="P-loop containing nucleoside triphosphate hydrolases"/>
    <property type="match status" value="1"/>
</dbReference>
<dbReference type="SUPFAM" id="SSF48019">
    <property type="entry name" value="post-AAA+ oligomerization domain-like"/>
    <property type="match status" value="1"/>
</dbReference>
<dbReference type="EMBL" id="JNCF01000016">
    <property type="protein sequence ID" value="KGP63478.1"/>
    <property type="molecule type" value="Genomic_DNA"/>
</dbReference>
<evidence type="ECO:0000259" key="10">
    <source>
        <dbReference type="Pfam" id="PF06144"/>
    </source>
</evidence>
<sequence>MQINQLALTQLLQKKAFPLNIIIGQDTYLIDETLNKLKATFKKSSECDEKTLSIQSPEDWRIVIEEANNYSLFYQNIILTIFFDKKTMDTTGKKILGEYLKSINSRSFIIIRAPNLSLKQLQWLANEEQALVVSAQPLHPEAMKKWIDSQLKLNALNFDPGIPELIYQYTKGNMLATAQVIEKITLSNVSGSLLTPYLVLEHLSDQCDFSLFELVDTCLLGHADKAIHILRQAANNKTEATLILWILTQEIRIVLQLLFLMQQKIDVKTACQKLKIWPQRLPLYQASIKRLNALFLQQLHHYCQSIDERIKSNSNITVWHALENISLSLCLGRLIGDVCTA</sequence>
<evidence type="ECO:0000313" key="12">
    <source>
        <dbReference type="EMBL" id="KGP63478.1"/>
    </source>
</evidence>
<evidence type="ECO:0000256" key="4">
    <source>
        <dbReference type="ARBA" id="ARBA00022695"/>
    </source>
</evidence>
<feature type="domain" description="DNA polymerase III delta subunit-like C-terminal" evidence="11">
    <location>
        <begin position="211"/>
        <end position="314"/>
    </location>
</feature>
<dbReference type="Gene3D" id="1.20.272.10">
    <property type="match status" value="1"/>
</dbReference>
<reference evidence="12 13" key="1">
    <citation type="submission" date="2014-05" db="EMBL/GenBank/DDBJ databases">
        <authorList>
            <person name="Rizzardi K."/>
            <person name="Winiecka-Krusnell J."/>
            <person name="Ramliden M."/>
            <person name="Alm E."/>
            <person name="Andersson S."/>
            <person name="Byfors S."/>
        </authorList>
    </citation>
    <scope>NUCLEOTIDE SEQUENCE [LARGE SCALE GENOMIC DNA]</scope>
    <source>
        <strain evidence="12 13">LEGN</strain>
    </source>
</reference>
<dbReference type="Gene3D" id="3.40.50.300">
    <property type="entry name" value="P-loop containing nucleotide triphosphate hydrolases"/>
    <property type="match status" value="1"/>
</dbReference>
<dbReference type="Gene3D" id="1.10.8.60">
    <property type="match status" value="1"/>
</dbReference>
<keyword evidence="3" id="KW-0808">Transferase</keyword>
<name>A0A0A2T7U4_9GAMM</name>
<comment type="similarity">
    <text evidence="7">Belongs to the DNA polymerase HolA subunit family.</text>
</comment>
<dbReference type="STRING" id="1498499.EP47_05705"/>
<dbReference type="InterPro" id="IPR005790">
    <property type="entry name" value="DNA_polIII_delta"/>
</dbReference>
<proteinExistence type="inferred from homology"/>
<evidence type="ECO:0000256" key="9">
    <source>
        <dbReference type="NCBIfam" id="TIGR01128"/>
    </source>
</evidence>
<evidence type="ECO:0000259" key="11">
    <source>
        <dbReference type="Pfam" id="PF21694"/>
    </source>
</evidence>